<proteinExistence type="inferred from homology"/>
<dbReference type="AlphaFoldDB" id="A0A495VVK9"/>
<sequence>MAVEFRVLGAVEAGVDGRPVDLGPAKQRCVLAVLLVEANRWVPADRLLDRVWGEHVPRGRNPLYTYLSRLRRVLREVGGGGILRGPGGWRLAVDEDAVDLHRFHRLVAAARDAADPRAAALFREALDLWRGEPCAGLATPWLDAVREDLVRQRRAAELDYTDLLLRTGRHTEVLAELTTRAAEHPLDERVAGQLMLALYRSGRQADALAHYRRLRDRLADDLGADPGPPLRQLHQRMLSAHPALADPAPGARRSAATPRRLPAAPGLFTGRATELDALDQALADADPATGAEATVVISAIGGAGGLGKTWLALAWANRRLDRFPDGQLFVDLRGFSPTGRPVTPDEAVRGFLDALGVEPGRLPADPDARAARYRSLVADRRMLIVLDNAATVEQVVPLLPGSASCTVLVTSRNRLAGLVVRHGARPLHLDVLADAEARALLVASLGAARVAEEERSVAELVALCGGFPLALGLIAARARTRPRLPLGGILAELREFGLAALDDTDPAASLPAVLSWSLRRLTERQRTALALLGTAPGPDIGLPAAANLAGLPEREARAVLHALVDASLLDHTAGNRYAMHDLVRAFAADQARYLPEPVRQPALDRVVDFYLHTAHTAHHLVNPHAPVMRPDPPAPGVRPHPLPDQRAALAWLTAEHPHLLAAQHTAAAHGRHRTAWHLAWNLTTFHQWRGHARDELAVWQVALDSAEHLGDPAARIHSHRRLGSAHSRLGAHEEAIDHLHRALALAEHHHDAHQRALTHQALAASWGRRGDDRTALDHSRRCLDLYRALDSPVREADALNLVGWFAARLDDHDAAREHCRAALALHRRHANADGEANTLDSLGFLDHRTGRHEEAVRHYREALALRRVLGHTYNVANTLDRLGHPHTALGQHEQAREVWREALELYREQGRDDDVERVRRQLAETPGVERDH</sequence>
<name>A0A495VVK9_9PSEU</name>
<evidence type="ECO:0000313" key="10">
    <source>
        <dbReference type="Proteomes" id="UP000282084"/>
    </source>
</evidence>
<dbReference type="Pfam" id="PF13374">
    <property type="entry name" value="TPR_10"/>
    <property type="match status" value="1"/>
</dbReference>
<dbReference type="SMART" id="SM00028">
    <property type="entry name" value="TPR"/>
    <property type="match status" value="5"/>
</dbReference>
<dbReference type="GO" id="GO:0003677">
    <property type="term" value="F:DNA binding"/>
    <property type="evidence" value="ECO:0007669"/>
    <property type="project" value="UniProtKB-KW"/>
</dbReference>
<dbReference type="Gene3D" id="3.40.50.300">
    <property type="entry name" value="P-loop containing nucleotide triphosphate hydrolases"/>
    <property type="match status" value="1"/>
</dbReference>
<evidence type="ECO:0000256" key="1">
    <source>
        <dbReference type="ARBA" id="ARBA00005820"/>
    </source>
</evidence>
<evidence type="ECO:0000259" key="7">
    <source>
        <dbReference type="SMART" id="SM00862"/>
    </source>
</evidence>
<accession>A0A495VVK9</accession>
<evidence type="ECO:0000256" key="6">
    <source>
        <dbReference type="SAM" id="MobiDB-lite"/>
    </source>
</evidence>
<dbReference type="InterPro" id="IPR027417">
    <property type="entry name" value="P-loop_NTPase"/>
</dbReference>
<dbReference type="SUPFAM" id="SSF46894">
    <property type="entry name" value="C-terminal effector domain of the bipartite response regulators"/>
    <property type="match status" value="1"/>
</dbReference>
<feature type="region of interest" description="Disordered" evidence="6">
    <location>
        <begin position="244"/>
        <end position="266"/>
    </location>
</feature>
<reference evidence="9 10" key="1">
    <citation type="submission" date="2018-10" db="EMBL/GenBank/DDBJ databases">
        <title>Sequencing the genomes of 1000 actinobacteria strains.</title>
        <authorList>
            <person name="Klenk H.-P."/>
        </authorList>
    </citation>
    <scope>NUCLEOTIDE SEQUENCE [LARGE SCALE GENOMIC DNA]</scope>
    <source>
        <strain evidence="9 10">DSM 43800</strain>
    </source>
</reference>
<keyword evidence="10" id="KW-1185">Reference proteome</keyword>
<dbReference type="PANTHER" id="PTHR35807">
    <property type="entry name" value="TRANSCRIPTIONAL REGULATOR REDD-RELATED"/>
    <property type="match status" value="1"/>
</dbReference>
<dbReference type="SMART" id="SM00862">
    <property type="entry name" value="Trans_reg_C"/>
    <property type="match status" value="1"/>
</dbReference>
<dbReference type="GO" id="GO:0006355">
    <property type="term" value="P:regulation of DNA-templated transcription"/>
    <property type="evidence" value="ECO:0007669"/>
    <property type="project" value="InterPro"/>
</dbReference>
<dbReference type="PRINTS" id="PR00364">
    <property type="entry name" value="DISEASERSIST"/>
</dbReference>
<dbReference type="CDD" id="cd15831">
    <property type="entry name" value="BTAD"/>
    <property type="match status" value="1"/>
</dbReference>
<dbReference type="GO" id="GO:0000160">
    <property type="term" value="P:phosphorelay signal transduction system"/>
    <property type="evidence" value="ECO:0007669"/>
    <property type="project" value="InterPro"/>
</dbReference>
<dbReference type="RefSeq" id="WP_121010976.1">
    <property type="nucleotide sequence ID" value="NZ_RBXO01000001.1"/>
</dbReference>
<dbReference type="InterPro" id="IPR051677">
    <property type="entry name" value="AfsR-DnrI-RedD_regulator"/>
</dbReference>
<dbReference type="SUPFAM" id="SSF52540">
    <property type="entry name" value="P-loop containing nucleoside triphosphate hydrolases"/>
    <property type="match status" value="1"/>
</dbReference>
<dbReference type="Pfam" id="PF00486">
    <property type="entry name" value="Trans_reg_C"/>
    <property type="match status" value="1"/>
</dbReference>
<feature type="repeat" description="TPR" evidence="5">
    <location>
        <begin position="716"/>
        <end position="749"/>
    </location>
</feature>
<dbReference type="InterPro" id="IPR005158">
    <property type="entry name" value="BTAD"/>
</dbReference>
<dbReference type="InterPro" id="IPR036388">
    <property type="entry name" value="WH-like_DNA-bd_sf"/>
</dbReference>
<dbReference type="SMART" id="SM01043">
    <property type="entry name" value="BTAD"/>
    <property type="match status" value="1"/>
</dbReference>
<evidence type="ECO:0000256" key="3">
    <source>
        <dbReference type="ARBA" id="ARBA00023125"/>
    </source>
</evidence>
<dbReference type="InterPro" id="IPR016032">
    <property type="entry name" value="Sig_transdc_resp-reg_C-effctor"/>
</dbReference>
<evidence type="ECO:0000313" key="9">
    <source>
        <dbReference type="EMBL" id="RKT52930.1"/>
    </source>
</evidence>
<dbReference type="EMBL" id="RBXO01000001">
    <property type="protein sequence ID" value="RKT52930.1"/>
    <property type="molecule type" value="Genomic_DNA"/>
</dbReference>
<dbReference type="PANTHER" id="PTHR35807:SF1">
    <property type="entry name" value="TRANSCRIPTIONAL REGULATOR REDD"/>
    <property type="match status" value="1"/>
</dbReference>
<protein>
    <submittedName>
        <fullName evidence="9">DNA-binding SARP family transcriptional activator</fullName>
    </submittedName>
</protein>
<dbReference type="Pfam" id="PF13424">
    <property type="entry name" value="TPR_12"/>
    <property type="match status" value="1"/>
</dbReference>
<feature type="domain" description="Bacterial transcriptional activator" evidence="8">
    <location>
        <begin position="98"/>
        <end position="238"/>
    </location>
</feature>
<dbReference type="Gene3D" id="1.10.10.10">
    <property type="entry name" value="Winged helix-like DNA-binding domain superfamily/Winged helix DNA-binding domain"/>
    <property type="match status" value="1"/>
</dbReference>
<keyword evidence="3 9" id="KW-0238">DNA-binding</keyword>
<keyword evidence="2" id="KW-0805">Transcription regulation</keyword>
<dbReference type="InterPro" id="IPR011990">
    <property type="entry name" value="TPR-like_helical_dom_sf"/>
</dbReference>
<evidence type="ECO:0000259" key="8">
    <source>
        <dbReference type="SMART" id="SM01043"/>
    </source>
</evidence>
<gene>
    <name evidence="9" type="ORF">C8E97_1471</name>
</gene>
<dbReference type="Proteomes" id="UP000282084">
    <property type="component" value="Unassembled WGS sequence"/>
</dbReference>
<keyword evidence="5" id="KW-0802">TPR repeat</keyword>
<dbReference type="InterPro" id="IPR001867">
    <property type="entry name" value="OmpR/PhoB-type_DNA-bd"/>
</dbReference>
<dbReference type="GO" id="GO:0043531">
    <property type="term" value="F:ADP binding"/>
    <property type="evidence" value="ECO:0007669"/>
    <property type="project" value="InterPro"/>
</dbReference>
<feature type="repeat" description="TPR" evidence="5">
    <location>
        <begin position="836"/>
        <end position="869"/>
    </location>
</feature>
<dbReference type="OrthoDB" id="9814129at2"/>
<dbReference type="PROSITE" id="PS50005">
    <property type="entry name" value="TPR"/>
    <property type="match status" value="3"/>
</dbReference>
<dbReference type="InterPro" id="IPR019734">
    <property type="entry name" value="TPR_rpt"/>
</dbReference>
<evidence type="ECO:0000256" key="5">
    <source>
        <dbReference type="PROSITE-ProRule" id="PRU00339"/>
    </source>
</evidence>
<feature type="domain" description="OmpR/PhoB-type" evidence="7">
    <location>
        <begin position="17"/>
        <end position="91"/>
    </location>
</feature>
<comment type="similarity">
    <text evidence="1">Belongs to the AfsR/DnrI/RedD regulatory family.</text>
</comment>
<evidence type="ECO:0000256" key="4">
    <source>
        <dbReference type="ARBA" id="ARBA00023163"/>
    </source>
</evidence>
<dbReference type="Gene3D" id="1.25.40.10">
    <property type="entry name" value="Tetratricopeptide repeat domain"/>
    <property type="match status" value="2"/>
</dbReference>
<evidence type="ECO:0000256" key="2">
    <source>
        <dbReference type="ARBA" id="ARBA00023015"/>
    </source>
</evidence>
<organism evidence="9 10">
    <name type="scientific">Saccharothrix australiensis</name>
    <dbReference type="NCBI Taxonomy" id="2072"/>
    <lineage>
        <taxon>Bacteria</taxon>
        <taxon>Bacillati</taxon>
        <taxon>Actinomycetota</taxon>
        <taxon>Actinomycetes</taxon>
        <taxon>Pseudonocardiales</taxon>
        <taxon>Pseudonocardiaceae</taxon>
        <taxon>Saccharothrix</taxon>
    </lineage>
</organism>
<keyword evidence="4" id="KW-0804">Transcription</keyword>
<dbReference type="Pfam" id="PF03704">
    <property type="entry name" value="BTAD"/>
    <property type="match status" value="1"/>
</dbReference>
<dbReference type="SUPFAM" id="SSF48452">
    <property type="entry name" value="TPR-like"/>
    <property type="match status" value="2"/>
</dbReference>
<comment type="caution">
    <text evidence="9">The sequence shown here is derived from an EMBL/GenBank/DDBJ whole genome shotgun (WGS) entry which is preliminary data.</text>
</comment>
<feature type="repeat" description="TPR" evidence="5">
    <location>
        <begin position="876"/>
        <end position="909"/>
    </location>
</feature>